<evidence type="ECO:0000313" key="2">
    <source>
        <dbReference type="EnsemblPlants" id="OMERI02G07900.2"/>
    </source>
</evidence>
<dbReference type="Gramene" id="OMERI02G07900.2">
    <property type="protein sequence ID" value="OMERI02G07900.2"/>
    <property type="gene ID" value="OMERI02G07900"/>
</dbReference>
<organism evidence="2">
    <name type="scientific">Oryza meridionalis</name>
    <dbReference type="NCBI Taxonomy" id="40149"/>
    <lineage>
        <taxon>Eukaryota</taxon>
        <taxon>Viridiplantae</taxon>
        <taxon>Streptophyta</taxon>
        <taxon>Embryophyta</taxon>
        <taxon>Tracheophyta</taxon>
        <taxon>Spermatophyta</taxon>
        <taxon>Magnoliopsida</taxon>
        <taxon>Liliopsida</taxon>
        <taxon>Poales</taxon>
        <taxon>Poaceae</taxon>
        <taxon>BOP clade</taxon>
        <taxon>Oryzoideae</taxon>
        <taxon>Oryzeae</taxon>
        <taxon>Oryzinae</taxon>
        <taxon>Oryza</taxon>
    </lineage>
</organism>
<dbReference type="Proteomes" id="UP000008021">
    <property type="component" value="Chromosome 2"/>
</dbReference>
<evidence type="ECO:0000256" key="1">
    <source>
        <dbReference type="SAM" id="MobiDB-lite"/>
    </source>
</evidence>
<accession>A0A0E0CH30</accession>
<evidence type="ECO:0000313" key="3">
    <source>
        <dbReference type="Proteomes" id="UP000008021"/>
    </source>
</evidence>
<reference evidence="2" key="1">
    <citation type="submission" date="2015-04" db="UniProtKB">
        <authorList>
            <consortium name="EnsemblPlants"/>
        </authorList>
    </citation>
    <scope>IDENTIFICATION</scope>
</reference>
<name>A0A0E0CH30_9ORYZ</name>
<dbReference type="EnsemblPlants" id="OMERI02G07900.2">
    <property type="protein sequence ID" value="OMERI02G07900.2"/>
    <property type="gene ID" value="OMERI02G07900"/>
</dbReference>
<feature type="region of interest" description="Disordered" evidence="1">
    <location>
        <begin position="66"/>
        <end position="118"/>
    </location>
</feature>
<keyword evidence="3" id="KW-1185">Reference proteome</keyword>
<proteinExistence type="predicted"/>
<reference evidence="2" key="2">
    <citation type="submission" date="2018-05" db="EMBL/GenBank/DDBJ databases">
        <title>OmerRS3 (Oryza meridionalis Reference Sequence Version 3).</title>
        <authorList>
            <person name="Zhang J."/>
            <person name="Kudrna D."/>
            <person name="Lee S."/>
            <person name="Talag J."/>
            <person name="Welchert J."/>
            <person name="Wing R.A."/>
        </authorList>
    </citation>
    <scope>NUCLEOTIDE SEQUENCE [LARGE SCALE GENOMIC DNA]</scope>
    <source>
        <strain evidence="2">cv. OR44</strain>
    </source>
</reference>
<dbReference type="AlphaFoldDB" id="A0A0E0CH30"/>
<feature type="compositionally biased region" description="Basic and acidic residues" evidence="1">
    <location>
        <begin position="78"/>
        <end position="100"/>
    </location>
</feature>
<sequence>MNDDDQGDLNNGVWVKELKRITMVGSSMNDGHGDLENNVQLWGREPKVNGVCRAILLGGGGEFVFIPNSTSPPATHPPRRERTLPRTRREPVQAEDAADHSDDEDARPERKNSEESSTQWITGIAEVQLPIIYLLGNKLCFLANKKEVKRQNFYTNRKMQGLLERNYAEAAAMKAAPQADYLFIPGNDCHSLQRLIGVLGYLDNLERSKVPFPNATDDNGGGDGEDGAALPWYMTRRLPYQTLKAQMAKVMPLLPTAMPLASPCLSPSRADSSSAAEN</sequence>
<protein>
    <submittedName>
        <fullName evidence="2">Uncharacterized protein</fullName>
    </submittedName>
</protein>